<dbReference type="AlphaFoldDB" id="A0A832H1A4"/>
<dbReference type="InterPro" id="IPR051554">
    <property type="entry name" value="Acetyltransferase_Eis"/>
</dbReference>
<dbReference type="PANTHER" id="PTHR37817">
    <property type="entry name" value="N-ACETYLTRANSFERASE EIS"/>
    <property type="match status" value="1"/>
</dbReference>
<dbReference type="Pfam" id="PF13527">
    <property type="entry name" value="Acetyltransf_9"/>
    <property type="match status" value="1"/>
</dbReference>
<dbReference type="CDD" id="cd04301">
    <property type="entry name" value="NAT_SF"/>
    <property type="match status" value="1"/>
</dbReference>
<protein>
    <submittedName>
        <fullName evidence="2">GNAT family N-acetyltransferase</fullName>
    </submittedName>
</protein>
<evidence type="ECO:0000259" key="1">
    <source>
        <dbReference type="PROSITE" id="PS51186"/>
    </source>
</evidence>
<dbReference type="GO" id="GO:0034069">
    <property type="term" value="F:aminoglycoside N-acetyltransferase activity"/>
    <property type="evidence" value="ECO:0007669"/>
    <property type="project" value="TreeGrafter"/>
</dbReference>
<dbReference type="Gene3D" id="3.30.1050.10">
    <property type="entry name" value="SCP2 sterol-binding domain"/>
    <property type="match status" value="1"/>
</dbReference>
<keyword evidence="2" id="KW-0808">Transferase</keyword>
<dbReference type="InterPro" id="IPR025559">
    <property type="entry name" value="Eis_dom"/>
</dbReference>
<proteinExistence type="predicted"/>
<dbReference type="InterPro" id="IPR016181">
    <property type="entry name" value="Acyl_CoA_acyltransferase"/>
</dbReference>
<name>A0A832H1A4_9CYAN</name>
<dbReference type="SUPFAM" id="SSF55718">
    <property type="entry name" value="SCP-like"/>
    <property type="match status" value="1"/>
</dbReference>
<dbReference type="EMBL" id="DSRD01000206">
    <property type="protein sequence ID" value="HGW93267.1"/>
    <property type="molecule type" value="Genomic_DNA"/>
</dbReference>
<reference evidence="2" key="1">
    <citation type="journal article" date="2020" name="mSystems">
        <title>Genome- and Community-Level Interaction Insights into Carbon Utilization and Element Cycling Functions of Hydrothermarchaeota in Hydrothermal Sediment.</title>
        <authorList>
            <person name="Zhou Z."/>
            <person name="Liu Y."/>
            <person name="Xu W."/>
            <person name="Pan J."/>
            <person name="Luo Z.H."/>
            <person name="Li M."/>
        </authorList>
    </citation>
    <scope>NUCLEOTIDE SEQUENCE [LARGE SCALE GENOMIC DNA]</scope>
    <source>
        <strain evidence="2">SpSt-402</strain>
    </source>
</reference>
<gene>
    <name evidence="2" type="ORF">ENR47_03125</name>
</gene>
<sequence>MTHRNDLTFRLAEERDRMQFINLARLSFIPTTALADAEREWGDYPINPTGRKGWVVEDTVGNLVARYRHLEFELLFEGVRFSMAGVGGVAVAIDQRGKGLAQWMLSQALRDFREQGILLSMLYPFQHGFYRKLGWAWMGATQQFRISTRHIYPFSERAKIAAYQPSQEEALKTLYGQVALQHNGWLCREPWWWENFFKPKGGREIYSYTEAGTLLGYLVLEFTHLEPEKKQLAVVVREWAALSASAYRGILGFLGSLRDQITTIVWNTYPDDPFPYLLKEQQRDPSLTMPPFDFNYMHQLGIMSGGFMWRLVNAQQAIALRPIRPVSPFSLTFHLTDSVFGEEKFTVEFGDGTMQLGSHPASTILKTSIDHLVQMFSGVRRSQQLYWTGELELEGDASLLAQLDTAWDTQPPFCWDAF</sequence>
<dbReference type="PROSITE" id="PS51186">
    <property type="entry name" value="GNAT"/>
    <property type="match status" value="1"/>
</dbReference>
<dbReference type="PANTHER" id="PTHR37817:SF1">
    <property type="entry name" value="N-ACETYLTRANSFERASE EIS"/>
    <property type="match status" value="1"/>
</dbReference>
<comment type="caution">
    <text evidence="2">The sequence shown here is derived from an EMBL/GenBank/DDBJ whole genome shotgun (WGS) entry which is preliminary data.</text>
</comment>
<dbReference type="Pfam" id="PF17668">
    <property type="entry name" value="Acetyltransf_17"/>
    <property type="match status" value="1"/>
</dbReference>
<accession>A0A832H1A4</accession>
<dbReference type="SUPFAM" id="SSF55729">
    <property type="entry name" value="Acyl-CoA N-acyltransferases (Nat)"/>
    <property type="match status" value="1"/>
</dbReference>
<dbReference type="Gene3D" id="3.40.630.30">
    <property type="match status" value="2"/>
</dbReference>
<dbReference type="GO" id="GO:0030649">
    <property type="term" value="P:aminoglycoside antibiotic catabolic process"/>
    <property type="evidence" value="ECO:0007669"/>
    <property type="project" value="TreeGrafter"/>
</dbReference>
<organism evidence="2">
    <name type="scientific">Oscillatoriales cyanobacterium SpSt-402</name>
    <dbReference type="NCBI Taxonomy" id="2282168"/>
    <lineage>
        <taxon>Bacteria</taxon>
        <taxon>Bacillati</taxon>
        <taxon>Cyanobacteriota</taxon>
        <taxon>Cyanophyceae</taxon>
        <taxon>Oscillatoriophycideae</taxon>
        <taxon>Oscillatoriales</taxon>
    </lineage>
</organism>
<dbReference type="InterPro" id="IPR000182">
    <property type="entry name" value="GNAT_dom"/>
</dbReference>
<dbReference type="Pfam" id="PF13530">
    <property type="entry name" value="SCP2_2"/>
    <property type="match status" value="1"/>
</dbReference>
<evidence type="ECO:0000313" key="2">
    <source>
        <dbReference type="EMBL" id="HGW93267.1"/>
    </source>
</evidence>
<dbReference type="InterPro" id="IPR041380">
    <property type="entry name" value="Acetyltransf_17"/>
</dbReference>
<feature type="domain" description="N-acetyltransferase" evidence="1">
    <location>
        <begin position="7"/>
        <end position="161"/>
    </location>
</feature>
<dbReference type="InterPro" id="IPR036527">
    <property type="entry name" value="SCP2_sterol-bd_dom_sf"/>
</dbReference>